<reference evidence="1 2" key="1">
    <citation type="submission" date="2018-01" db="EMBL/GenBank/DDBJ databases">
        <title>Species boundaries and ecological features among Paraburkholderia terrae DSMZ17804T, P. hospita DSMZ17164T and P. caribensis DSMZ13236T.</title>
        <authorList>
            <person name="Pratama A.A."/>
        </authorList>
    </citation>
    <scope>NUCLEOTIDE SEQUENCE [LARGE SCALE GENOMIC DNA]</scope>
    <source>
        <strain evidence="1 2">DSM 17164</strain>
    </source>
</reference>
<dbReference type="RefSeq" id="WP_103153806.1">
    <property type="nucleotide sequence ID" value="NZ_CAXUPR020000004.1"/>
</dbReference>
<gene>
    <name evidence="1" type="ORF">C2L64_44665</name>
</gene>
<proteinExistence type="predicted"/>
<sequence length="339" mass="36644">MKVNPEQLFALLCAFIPKRLPVLITGPAGVGKSDIVDQAADETGHGLLISHPVVEDPTDSKGLPFPKGDIARFLPFGDLERALSATTPLLWFLDDLGQASPAVQAAKMQLLLARRIGEHVLPDCVTFVAATNRRSDNAGVTGILDPVISRFATVVELEPSIDAWTAWAVRNNVPAELIAFLRFRPDLLYVQKKSRDIENSASPRTWGFVAKTMGVVPQDLELISYAGSVGEAAATELISFLGIYRQLPSPDAILLSPDSAPIPETPAALYAVSTALAAHSTEGNFDRVLTYNDRLIGEGHREFAALLARDAIRRKPELQNTHAFIRAQGSALGQIIRGQ</sequence>
<dbReference type="EMBL" id="CP026108">
    <property type="protein sequence ID" value="AUT75485.1"/>
    <property type="molecule type" value="Genomic_DNA"/>
</dbReference>
<dbReference type="SUPFAM" id="SSF52540">
    <property type="entry name" value="P-loop containing nucleoside triphosphate hydrolases"/>
    <property type="match status" value="1"/>
</dbReference>
<dbReference type="Gene3D" id="3.40.50.300">
    <property type="entry name" value="P-loop containing nucleotide triphosphate hydrolases"/>
    <property type="match status" value="1"/>
</dbReference>
<dbReference type="KEGG" id="phs:C2L64_44665"/>
<dbReference type="AlphaFoldDB" id="A0AAN1JK45"/>
<name>A0AAN1JK45_9BURK</name>
<organism evidence="1 2">
    <name type="scientific">Paraburkholderia hospita</name>
    <dbReference type="NCBI Taxonomy" id="169430"/>
    <lineage>
        <taxon>Bacteria</taxon>
        <taxon>Pseudomonadati</taxon>
        <taxon>Pseudomonadota</taxon>
        <taxon>Betaproteobacteria</taxon>
        <taxon>Burkholderiales</taxon>
        <taxon>Burkholderiaceae</taxon>
        <taxon>Paraburkholderia</taxon>
    </lineage>
</organism>
<evidence type="ECO:0000313" key="1">
    <source>
        <dbReference type="EMBL" id="AUT75485.1"/>
    </source>
</evidence>
<dbReference type="CDD" id="cd00009">
    <property type="entry name" value="AAA"/>
    <property type="match status" value="1"/>
</dbReference>
<protein>
    <submittedName>
        <fullName evidence="1">ATPase</fullName>
    </submittedName>
</protein>
<dbReference type="InterPro" id="IPR027417">
    <property type="entry name" value="P-loop_NTPase"/>
</dbReference>
<dbReference type="GeneID" id="55535402"/>
<evidence type="ECO:0000313" key="2">
    <source>
        <dbReference type="Proteomes" id="UP000236649"/>
    </source>
</evidence>
<dbReference type="Proteomes" id="UP000236649">
    <property type="component" value="Chromosome 4"/>
</dbReference>
<accession>A0AAN1JK45</accession>